<gene>
    <name evidence="4" type="ORF">M569_07691</name>
</gene>
<evidence type="ECO:0000256" key="2">
    <source>
        <dbReference type="SAM" id="MobiDB-lite"/>
    </source>
</evidence>
<keyword evidence="5" id="KW-1185">Reference proteome</keyword>
<name>S8CK64_9LAMI</name>
<organism evidence="4 5">
    <name type="scientific">Genlisea aurea</name>
    <dbReference type="NCBI Taxonomy" id="192259"/>
    <lineage>
        <taxon>Eukaryota</taxon>
        <taxon>Viridiplantae</taxon>
        <taxon>Streptophyta</taxon>
        <taxon>Embryophyta</taxon>
        <taxon>Tracheophyta</taxon>
        <taxon>Spermatophyta</taxon>
        <taxon>Magnoliopsida</taxon>
        <taxon>eudicotyledons</taxon>
        <taxon>Gunneridae</taxon>
        <taxon>Pentapetalae</taxon>
        <taxon>asterids</taxon>
        <taxon>lamiids</taxon>
        <taxon>Lamiales</taxon>
        <taxon>Lentibulariaceae</taxon>
        <taxon>Genlisea</taxon>
    </lineage>
</organism>
<dbReference type="OrthoDB" id="76949at2759"/>
<feature type="compositionally biased region" description="Basic and acidic residues" evidence="2">
    <location>
        <begin position="9"/>
        <end position="18"/>
    </location>
</feature>
<evidence type="ECO:0000313" key="4">
    <source>
        <dbReference type="EMBL" id="EPS67085.1"/>
    </source>
</evidence>
<dbReference type="EMBL" id="AUSU01003304">
    <property type="protein sequence ID" value="EPS67085.1"/>
    <property type="molecule type" value="Genomic_DNA"/>
</dbReference>
<comment type="caution">
    <text evidence="4">The sequence shown here is derived from an EMBL/GenBank/DDBJ whole genome shotgun (WGS) entry which is preliminary data.</text>
</comment>
<feature type="domain" description="SAM" evidence="3">
    <location>
        <begin position="150"/>
        <end position="196"/>
    </location>
</feature>
<dbReference type="Gene3D" id="1.10.150.50">
    <property type="entry name" value="Transcription Factor, Ets-1"/>
    <property type="match status" value="1"/>
</dbReference>
<reference evidence="4 5" key="1">
    <citation type="journal article" date="2013" name="BMC Genomics">
        <title>The miniature genome of a carnivorous plant Genlisea aurea contains a low number of genes and short non-coding sequences.</title>
        <authorList>
            <person name="Leushkin E.V."/>
            <person name="Sutormin R.A."/>
            <person name="Nabieva E.R."/>
            <person name="Penin A.A."/>
            <person name="Kondrashov A.S."/>
            <person name="Logacheva M.D."/>
        </authorList>
    </citation>
    <scope>NUCLEOTIDE SEQUENCE [LARGE SCALE GENOMIC DNA]</scope>
</reference>
<proteinExistence type="predicted"/>
<dbReference type="CDD" id="cd09487">
    <property type="entry name" value="SAM_superfamily"/>
    <property type="match status" value="1"/>
</dbReference>
<sequence length="196" mass="21797">MYADQLEAQSKRSVKERLNGNFAAGGGGRRIITGKRQREDDGKWEHDLFLDDIASGSSDRKKIGSKDLRFKLQRKSTVEKANQNVRESIFGASRDLREKLSGPSYSLPSETKTLPVRPNPALVANKPTRKSVIAQTPNIRTNASNSTTTKKADSVESFLQSLGLEKYSITFQAEEVDMTALLHMRDEDLKAIGIPM</sequence>
<accession>S8CK64</accession>
<feature type="region of interest" description="Disordered" evidence="2">
    <location>
        <begin position="1"/>
        <end position="40"/>
    </location>
</feature>
<feature type="non-terminal residue" evidence="4">
    <location>
        <position position="196"/>
    </location>
</feature>
<dbReference type="SUPFAM" id="SSF47769">
    <property type="entry name" value="SAM/Pointed domain"/>
    <property type="match status" value="1"/>
</dbReference>
<dbReference type="Proteomes" id="UP000015453">
    <property type="component" value="Unassembled WGS sequence"/>
</dbReference>
<dbReference type="AlphaFoldDB" id="S8CK64"/>
<dbReference type="InterPro" id="IPR001660">
    <property type="entry name" value="SAM"/>
</dbReference>
<dbReference type="Pfam" id="PF00536">
    <property type="entry name" value="SAM_1"/>
    <property type="match status" value="1"/>
</dbReference>
<dbReference type="InterPro" id="IPR013761">
    <property type="entry name" value="SAM/pointed_sf"/>
</dbReference>
<evidence type="ECO:0000259" key="3">
    <source>
        <dbReference type="PROSITE" id="PS50105"/>
    </source>
</evidence>
<evidence type="ECO:0000313" key="5">
    <source>
        <dbReference type="Proteomes" id="UP000015453"/>
    </source>
</evidence>
<dbReference type="PANTHER" id="PTHR10627">
    <property type="entry name" value="SCP160"/>
    <property type="match status" value="1"/>
</dbReference>
<dbReference type="PANTHER" id="PTHR10627:SF74">
    <property type="entry name" value="OS08G0526500 PROTEIN"/>
    <property type="match status" value="1"/>
</dbReference>
<protein>
    <recommendedName>
        <fullName evidence="3">SAM domain-containing protein</fullName>
    </recommendedName>
</protein>
<evidence type="ECO:0000256" key="1">
    <source>
        <dbReference type="ARBA" id="ARBA00022737"/>
    </source>
</evidence>
<dbReference type="PROSITE" id="PS50105">
    <property type="entry name" value="SAM_DOMAIN"/>
    <property type="match status" value="1"/>
</dbReference>
<keyword evidence="1" id="KW-0677">Repeat</keyword>